<evidence type="ECO:0000313" key="1">
    <source>
        <dbReference type="EMBL" id="KAJ1725754.1"/>
    </source>
</evidence>
<keyword evidence="2" id="KW-1185">Reference proteome</keyword>
<proteinExistence type="predicted"/>
<accession>A0A9W8CU64</accession>
<name>A0A9W8CU64_9FUNG</name>
<organism evidence="1 2">
    <name type="scientific">Coemansia erecta</name>
    <dbReference type="NCBI Taxonomy" id="147472"/>
    <lineage>
        <taxon>Eukaryota</taxon>
        <taxon>Fungi</taxon>
        <taxon>Fungi incertae sedis</taxon>
        <taxon>Zoopagomycota</taxon>
        <taxon>Kickxellomycotina</taxon>
        <taxon>Kickxellomycetes</taxon>
        <taxon>Kickxellales</taxon>
        <taxon>Kickxellaceae</taxon>
        <taxon>Coemansia</taxon>
    </lineage>
</organism>
<reference evidence="1" key="1">
    <citation type="submission" date="2022-07" db="EMBL/GenBank/DDBJ databases">
        <title>Phylogenomic reconstructions and comparative analyses of Kickxellomycotina fungi.</title>
        <authorList>
            <person name="Reynolds N.K."/>
            <person name="Stajich J.E."/>
            <person name="Barry K."/>
            <person name="Grigoriev I.V."/>
            <person name="Crous P."/>
            <person name="Smith M.E."/>
        </authorList>
    </citation>
    <scope>NUCLEOTIDE SEQUENCE</scope>
    <source>
        <strain evidence="1">NBRC 32514</strain>
    </source>
</reference>
<dbReference type="AlphaFoldDB" id="A0A9W8CU64"/>
<dbReference type="Proteomes" id="UP001149813">
    <property type="component" value="Unassembled WGS sequence"/>
</dbReference>
<comment type="caution">
    <text evidence="1">The sequence shown here is derived from an EMBL/GenBank/DDBJ whole genome shotgun (WGS) entry which is preliminary data.</text>
</comment>
<dbReference type="EMBL" id="JANBOJ010000001">
    <property type="protein sequence ID" value="KAJ1725754.1"/>
    <property type="molecule type" value="Genomic_DNA"/>
</dbReference>
<dbReference type="SUPFAM" id="SSF110069">
    <property type="entry name" value="ApaG-like"/>
    <property type="match status" value="1"/>
</dbReference>
<evidence type="ECO:0008006" key="3">
    <source>
        <dbReference type="Google" id="ProtNLM"/>
    </source>
</evidence>
<dbReference type="InterPro" id="IPR036767">
    <property type="entry name" value="ApaG_sf"/>
</dbReference>
<evidence type="ECO:0000313" key="2">
    <source>
        <dbReference type="Proteomes" id="UP001149813"/>
    </source>
</evidence>
<dbReference type="OrthoDB" id="2305498at2759"/>
<gene>
    <name evidence="1" type="ORF">LPJ53_000015</name>
</gene>
<protein>
    <recommendedName>
        <fullName evidence="3">ApaG domain-containing protein</fullName>
    </recommendedName>
</protein>
<sequence length="95" mass="11244">MFCTDETPRFRVYRYQVSFEIVDTENFEYKSVQLTERYWLIHYDGGRTQDEDDDVPVLALEGYFTWVPGTIEEPLGVEITLPVPYVEMPMPLEIL</sequence>